<dbReference type="Gene3D" id="3.40.50.300">
    <property type="entry name" value="P-loop containing nucleotide triphosphate hydrolases"/>
    <property type="match status" value="1"/>
</dbReference>
<dbReference type="PANTHER" id="PTHR11783">
    <property type="entry name" value="SULFOTRANSFERASE SULT"/>
    <property type="match status" value="1"/>
</dbReference>
<evidence type="ECO:0000259" key="4">
    <source>
        <dbReference type="Pfam" id="PF00685"/>
    </source>
</evidence>
<reference evidence="5 6" key="1">
    <citation type="journal article" date="2021" name="Commun. Biol.">
        <title>The genome of Shorea leprosula (Dipterocarpaceae) highlights the ecological relevance of drought in aseasonal tropical rainforests.</title>
        <authorList>
            <person name="Ng K.K.S."/>
            <person name="Kobayashi M.J."/>
            <person name="Fawcett J.A."/>
            <person name="Hatakeyama M."/>
            <person name="Paape T."/>
            <person name="Ng C.H."/>
            <person name="Ang C.C."/>
            <person name="Tnah L.H."/>
            <person name="Lee C.T."/>
            <person name="Nishiyama T."/>
            <person name="Sese J."/>
            <person name="O'Brien M.J."/>
            <person name="Copetti D."/>
            <person name="Mohd Noor M.I."/>
            <person name="Ong R.C."/>
            <person name="Putra M."/>
            <person name="Sireger I.Z."/>
            <person name="Indrioko S."/>
            <person name="Kosugi Y."/>
            <person name="Izuno A."/>
            <person name="Isagi Y."/>
            <person name="Lee S.L."/>
            <person name="Shimizu K.K."/>
        </authorList>
    </citation>
    <scope>NUCLEOTIDE SEQUENCE [LARGE SCALE GENOMIC DNA]</scope>
    <source>
        <strain evidence="5">214</strain>
    </source>
</reference>
<keyword evidence="6" id="KW-1185">Reference proteome</keyword>
<proteinExistence type="inferred from homology"/>
<dbReference type="Proteomes" id="UP001054252">
    <property type="component" value="Unassembled WGS sequence"/>
</dbReference>
<evidence type="ECO:0000313" key="5">
    <source>
        <dbReference type="EMBL" id="GKV52817.1"/>
    </source>
</evidence>
<evidence type="ECO:0000256" key="3">
    <source>
        <dbReference type="RuleBase" id="RU361155"/>
    </source>
</evidence>
<dbReference type="GO" id="GO:0008146">
    <property type="term" value="F:sulfotransferase activity"/>
    <property type="evidence" value="ECO:0007669"/>
    <property type="project" value="InterPro"/>
</dbReference>
<sequence length="201" mass="23448">MAITDLTKNQASRVEEEEEEEELLSLECRELLVSLPKERGWRTQYLYQFQGFWCQAKEIQSILSFQKHFKAKDTDVVLATIPKSGTTWLKALAFAVLNRKCYPPFDHDKNHPLLHSNSHDLVPFFEYRLYSDNKIPNLSDFHDPRLFATHIPFSSLPESIKISKCRIVYICRSPLDTFVSSWHFINKVKPESQAQLSLEEA</sequence>
<dbReference type="Pfam" id="PF00685">
    <property type="entry name" value="Sulfotransfer_1"/>
    <property type="match status" value="1"/>
</dbReference>
<gene>
    <name evidence="5" type="ORF">SLEP1_g59377</name>
</gene>
<keyword evidence="2 3" id="KW-0808">Transferase</keyword>
<name>A0AAV5MWP7_9ROSI</name>
<accession>A0AAV5MWP7</accession>
<evidence type="ECO:0000313" key="6">
    <source>
        <dbReference type="Proteomes" id="UP001054252"/>
    </source>
</evidence>
<feature type="domain" description="Sulfotransferase" evidence="4">
    <location>
        <begin position="73"/>
        <end position="194"/>
    </location>
</feature>
<dbReference type="InterPro" id="IPR027417">
    <property type="entry name" value="P-loop_NTPase"/>
</dbReference>
<comment type="caution">
    <text evidence="5">The sequence shown here is derived from an EMBL/GenBank/DDBJ whole genome shotgun (WGS) entry which is preliminary data.</text>
</comment>
<dbReference type="EMBL" id="BPVZ01000880">
    <property type="protein sequence ID" value="GKV52817.1"/>
    <property type="molecule type" value="Genomic_DNA"/>
</dbReference>
<protein>
    <recommendedName>
        <fullName evidence="3">Sulfotransferase</fullName>
        <ecNumber evidence="3">2.8.2.-</ecNumber>
    </recommendedName>
</protein>
<evidence type="ECO:0000256" key="2">
    <source>
        <dbReference type="ARBA" id="ARBA00022679"/>
    </source>
</evidence>
<dbReference type="EC" id="2.8.2.-" evidence="3"/>
<comment type="similarity">
    <text evidence="1 3">Belongs to the sulfotransferase 1 family.</text>
</comment>
<dbReference type="SUPFAM" id="SSF52540">
    <property type="entry name" value="P-loop containing nucleoside triphosphate hydrolases"/>
    <property type="match status" value="1"/>
</dbReference>
<dbReference type="InterPro" id="IPR000863">
    <property type="entry name" value="Sulfotransferase_dom"/>
</dbReference>
<dbReference type="AlphaFoldDB" id="A0AAV5MWP7"/>
<feature type="non-terminal residue" evidence="5">
    <location>
        <position position="201"/>
    </location>
</feature>
<organism evidence="5 6">
    <name type="scientific">Rubroshorea leprosula</name>
    <dbReference type="NCBI Taxonomy" id="152421"/>
    <lineage>
        <taxon>Eukaryota</taxon>
        <taxon>Viridiplantae</taxon>
        <taxon>Streptophyta</taxon>
        <taxon>Embryophyta</taxon>
        <taxon>Tracheophyta</taxon>
        <taxon>Spermatophyta</taxon>
        <taxon>Magnoliopsida</taxon>
        <taxon>eudicotyledons</taxon>
        <taxon>Gunneridae</taxon>
        <taxon>Pentapetalae</taxon>
        <taxon>rosids</taxon>
        <taxon>malvids</taxon>
        <taxon>Malvales</taxon>
        <taxon>Dipterocarpaceae</taxon>
        <taxon>Rubroshorea</taxon>
    </lineage>
</organism>
<evidence type="ECO:0000256" key="1">
    <source>
        <dbReference type="ARBA" id="ARBA00005771"/>
    </source>
</evidence>